<dbReference type="EMBL" id="MHTG01000025">
    <property type="protein sequence ID" value="OHA56954.1"/>
    <property type="molecule type" value="Genomic_DNA"/>
</dbReference>
<evidence type="ECO:0000313" key="2">
    <source>
        <dbReference type="Proteomes" id="UP000176494"/>
    </source>
</evidence>
<dbReference type="Proteomes" id="UP000176494">
    <property type="component" value="Unassembled WGS sequence"/>
</dbReference>
<organism evidence="1 2">
    <name type="scientific">Candidatus Vogelbacteria bacterium GWA1_51_14</name>
    <dbReference type="NCBI Taxonomy" id="1802435"/>
    <lineage>
        <taxon>Bacteria</taxon>
        <taxon>Candidatus Vogeliibacteriota</taxon>
    </lineage>
</organism>
<dbReference type="STRING" id="1802435.A2114_00205"/>
<name>A0A1G2Q8V3_9BACT</name>
<evidence type="ECO:0000313" key="1">
    <source>
        <dbReference type="EMBL" id="OHA56954.1"/>
    </source>
</evidence>
<reference evidence="1 2" key="1">
    <citation type="journal article" date="2016" name="Nat. Commun.">
        <title>Thousands of microbial genomes shed light on interconnected biogeochemical processes in an aquifer system.</title>
        <authorList>
            <person name="Anantharaman K."/>
            <person name="Brown C.T."/>
            <person name="Hug L.A."/>
            <person name="Sharon I."/>
            <person name="Castelle C.J."/>
            <person name="Probst A.J."/>
            <person name="Thomas B.C."/>
            <person name="Singh A."/>
            <person name="Wilkins M.J."/>
            <person name="Karaoz U."/>
            <person name="Brodie E.L."/>
            <person name="Williams K.H."/>
            <person name="Hubbard S.S."/>
            <person name="Banfield J.F."/>
        </authorList>
    </citation>
    <scope>NUCLEOTIDE SEQUENCE [LARGE SCALE GENOMIC DNA]</scope>
</reference>
<comment type="caution">
    <text evidence="1">The sequence shown here is derived from an EMBL/GenBank/DDBJ whole genome shotgun (WGS) entry which is preliminary data.</text>
</comment>
<protein>
    <submittedName>
        <fullName evidence="1">Uncharacterized protein</fullName>
    </submittedName>
</protein>
<accession>A0A1G2Q8V3</accession>
<gene>
    <name evidence="1" type="ORF">A2114_00205</name>
</gene>
<proteinExistence type="predicted"/>
<dbReference type="AlphaFoldDB" id="A0A1G2Q8V3"/>
<sequence length="94" mass="10718">MKNILIIIGVLITILGIATLFKSDQYVGFYYPDANDLLNDIQSQQTFDSLDLCRDWIDEQVSIYNPDDSEYDYECGKNCDLSGGKPYICEETSE</sequence>